<evidence type="ECO:0000256" key="2">
    <source>
        <dbReference type="ARBA" id="ARBA00023125"/>
    </source>
</evidence>
<dbReference type="Gene3D" id="1.10.10.60">
    <property type="entry name" value="Homeodomain-like"/>
    <property type="match status" value="1"/>
</dbReference>
<dbReference type="GO" id="GO:0003700">
    <property type="term" value="F:DNA-binding transcription factor activity"/>
    <property type="evidence" value="ECO:0007669"/>
    <property type="project" value="InterPro"/>
</dbReference>
<dbReference type="SUPFAM" id="SSF46689">
    <property type="entry name" value="Homeodomain-like"/>
    <property type="match status" value="2"/>
</dbReference>
<evidence type="ECO:0000256" key="3">
    <source>
        <dbReference type="ARBA" id="ARBA00023159"/>
    </source>
</evidence>
<dbReference type="PANTHER" id="PTHR43280:SF32">
    <property type="entry name" value="TRANSCRIPTIONAL REGULATORY PROTEIN"/>
    <property type="match status" value="1"/>
</dbReference>
<dbReference type="CDD" id="cd06999">
    <property type="entry name" value="cupin_HpaA-like_N"/>
    <property type="match status" value="1"/>
</dbReference>
<dbReference type="InterPro" id="IPR009057">
    <property type="entry name" value="Homeodomain-like_sf"/>
</dbReference>
<dbReference type="Pfam" id="PF02311">
    <property type="entry name" value="AraC_binding"/>
    <property type="match status" value="1"/>
</dbReference>
<reference evidence="7" key="1">
    <citation type="submission" date="2016-03" db="EMBL/GenBank/DDBJ databases">
        <authorList>
            <person name="Ma C."/>
            <person name="Zhou S."/>
            <person name="Yang G."/>
        </authorList>
    </citation>
    <scope>NUCLEOTIDE SEQUENCE [LARGE SCALE GENOMIC DNA]</scope>
    <source>
        <strain evidence="7">SgZ-1</strain>
    </source>
</reference>
<dbReference type="STRING" id="1134435.AC731_016850"/>
<keyword evidence="3" id="KW-0010">Activator</keyword>
<proteinExistence type="predicted"/>
<evidence type="ECO:0000313" key="7">
    <source>
        <dbReference type="Proteomes" id="UP000036902"/>
    </source>
</evidence>
<feature type="domain" description="HTH araC/xylS-type" evidence="5">
    <location>
        <begin position="191"/>
        <end position="289"/>
    </location>
</feature>
<dbReference type="KEGG" id="thu:AC731_016850"/>
<dbReference type="GO" id="GO:0043565">
    <property type="term" value="F:sequence-specific DNA binding"/>
    <property type="evidence" value="ECO:0007669"/>
    <property type="project" value="InterPro"/>
</dbReference>
<dbReference type="InterPro" id="IPR018060">
    <property type="entry name" value="HTH_AraC"/>
</dbReference>
<dbReference type="InterPro" id="IPR014710">
    <property type="entry name" value="RmlC-like_jellyroll"/>
</dbReference>
<dbReference type="InterPro" id="IPR047264">
    <property type="entry name" value="Cupin_HpaA-like_N"/>
</dbReference>
<evidence type="ECO:0000313" key="6">
    <source>
        <dbReference type="EMBL" id="AMO38460.1"/>
    </source>
</evidence>
<dbReference type="EMBL" id="CP014646">
    <property type="protein sequence ID" value="AMO38460.1"/>
    <property type="molecule type" value="Genomic_DNA"/>
</dbReference>
<dbReference type="InterPro" id="IPR020449">
    <property type="entry name" value="Tscrpt_reg_AraC-type_HTH"/>
</dbReference>
<dbReference type="SMART" id="SM00342">
    <property type="entry name" value="HTH_ARAC"/>
    <property type="match status" value="1"/>
</dbReference>
<organism evidence="6 7">
    <name type="scientific">Thauera humireducens</name>
    <dbReference type="NCBI Taxonomy" id="1134435"/>
    <lineage>
        <taxon>Bacteria</taxon>
        <taxon>Pseudomonadati</taxon>
        <taxon>Pseudomonadota</taxon>
        <taxon>Betaproteobacteria</taxon>
        <taxon>Rhodocyclales</taxon>
        <taxon>Zoogloeaceae</taxon>
        <taxon>Thauera</taxon>
    </lineage>
</organism>
<dbReference type="InterPro" id="IPR011051">
    <property type="entry name" value="RmlC_Cupin_sf"/>
</dbReference>
<evidence type="ECO:0000259" key="5">
    <source>
        <dbReference type="PROSITE" id="PS01124"/>
    </source>
</evidence>
<accession>A0A127K913</accession>
<dbReference type="PRINTS" id="PR00032">
    <property type="entry name" value="HTHARAC"/>
</dbReference>
<dbReference type="Pfam" id="PF12833">
    <property type="entry name" value="HTH_18"/>
    <property type="match status" value="1"/>
</dbReference>
<dbReference type="SUPFAM" id="SSF51182">
    <property type="entry name" value="RmlC-like cupins"/>
    <property type="match status" value="1"/>
</dbReference>
<keyword evidence="7" id="KW-1185">Reference proteome</keyword>
<dbReference type="PANTHER" id="PTHR43280">
    <property type="entry name" value="ARAC-FAMILY TRANSCRIPTIONAL REGULATOR"/>
    <property type="match status" value="1"/>
</dbReference>
<evidence type="ECO:0000256" key="4">
    <source>
        <dbReference type="ARBA" id="ARBA00023163"/>
    </source>
</evidence>
<dbReference type="InterPro" id="IPR003313">
    <property type="entry name" value="AraC-bd"/>
</dbReference>
<dbReference type="PROSITE" id="PS01124">
    <property type="entry name" value="HTH_ARAC_FAMILY_2"/>
    <property type="match status" value="1"/>
</dbReference>
<dbReference type="AlphaFoldDB" id="A0A127K913"/>
<protein>
    <submittedName>
        <fullName evidence="6">Transcriptional regulator</fullName>
    </submittedName>
</protein>
<dbReference type="Proteomes" id="UP000036902">
    <property type="component" value="Chromosome"/>
</dbReference>
<gene>
    <name evidence="6" type="ORF">AC731_016850</name>
</gene>
<keyword evidence="1" id="KW-0805">Transcription regulation</keyword>
<keyword evidence="4" id="KW-0804">Transcription</keyword>
<evidence type="ECO:0000256" key="1">
    <source>
        <dbReference type="ARBA" id="ARBA00023015"/>
    </source>
</evidence>
<dbReference type="RefSeq" id="WP_004259965.1">
    <property type="nucleotide sequence ID" value="NZ_CP014646.1"/>
</dbReference>
<dbReference type="Gene3D" id="2.60.120.10">
    <property type="entry name" value="Jelly Rolls"/>
    <property type="match status" value="1"/>
</dbReference>
<name>A0A127K913_9RHOO</name>
<keyword evidence="2" id="KW-0238">DNA-binding</keyword>
<sequence length="298" mass="33072">MKTLPNYDLYGTEAKPAWLDSFSFEWIPERSAPNNWEIDAHTHDAMMQLLYVCRGSGEALIDGTKWAIEPPCLIVIPAHVVHGFHFSPEMDGPVVTAPQRPLEALAAVGRPELLSVLRTPAVIPVAEEARHADALMPLFLALEQESRAYAPGQIAAGSALLLALFVQIARIGENREAGAGVERSRRAARIERFRAMVDRHFSEHLPVEHYAAALGVSAGQLARLCRESLGMSPLDVINARLMHEAQRELVYSTLAVKQIAGFLGFEDEAYFGRFFKKHAGRTPTAFRELARRQLADER</sequence>